<evidence type="ECO:0000256" key="3">
    <source>
        <dbReference type="ARBA" id="ARBA00022692"/>
    </source>
</evidence>
<evidence type="ECO:0000313" key="8">
    <source>
        <dbReference type="Proteomes" id="UP000823936"/>
    </source>
</evidence>
<keyword evidence="4 6" id="KW-1133">Transmembrane helix</keyword>
<feature type="transmembrane region" description="Helical" evidence="6">
    <location>
        <begin position="135"/>
        <end position="155"/>
    </location>
</feature>
<dbReference type="Proteomes" id="UP000823936">
    <property type="component" value="Unassembled WGS sequence"/>
</dbReference>
<dbReference type="GO" id="GO:0016787">
    <property type="term" value="F:hydrolase activity"/>
    <property type="evidence" value="ECO:0007669"/>
    <property type="project" value="TreeGrafter"/>
</dbReference>
<feature type="transmembrane region" description="Helical" evidence="6">
    <location>
        <begin position="195"/>
        <end position="215"/>
    </location>
</feature>
<evidence type="ECO:0000313" key="7">
    <source>
        <dbReference type="EMBL" id="HIV99263.1"/>
    </source>
</evidence>
<feature type="transmembrane region" description="Helical" evidence="6">
    <location>
        <begin position="105"/>
        <end position="123"/>
    </location>
</feature>
<sequence length="220" mass="24541">MGALVFFIIVIALHFTCLVKKWEVMKSVSKALIIPSLFALFLSVASSLSLVISNWHFITAALFFYTIGDVFLEFRAKEIFFAGVLSFAFGHVAYIVYFLLSGFSFPLFVLYLGICYLLHKALFESLVIDKKEKDWIKYAVYISFVSALAVAAGSASWNGIWIARIIALLGCISYAFSDSLVIYRMRKVDSSISNEVLIMMSYIAANALILSSILLKSQAV</sequence>
<proteinExistence type="inferred from homology"/>
<organism evidence="7 8">
    <name type="scientific">Candidatus Ornithospirochaeta avicola</name>
    <dbReference type="NCBI Taxonomy" id="2840896"/>
    <lineage>
        <taxon>Bacteria</taxon>
        <taxon>Pseudomonadati</taxon>
        <taxon>Spirochaetota</taxon>
        <taxon>Spirochaetia</taxon>
        <taxon>Spirochaetales</taxon>
        <taxon>Spirochaetaceae</taxon>
        <taxon>Spirochaetaceae incertae sedis</taxon>
        <taxon>Candidatus Ornithospirochaeta</taxon>
    </lineage>
</organism>
<name>A0A9D1PV05_9SPIO</name>
<evidence type="ECO:0000256" key="2">
    <source>
        <dbReference type="ARBA" id="ARBA00007375"/>
    </source>
</evidence>
<comment type="similarity">
    <text evidence="2">Belongs to the TMEM86 family.</text>
</comment>
<gene>
    <name evidence="7" type="ORF">IAB12_05770</name>
</gene>
<accession>A0A9D1PV05</accession>
<evidence type="ECO:0000256" key="5">
    <source>
        <dbReference type="ARBA" id="ARBA00023136"/>
    </source>
</evidence>
<dbReference type="Pfam" id="PF07947">
    <property type="entry name" value="YhhN"/>
    <property type="match status" value="1"/>
</dbReference>
<evidence type="ECO:0000256" key="1">
    <source>
        <dbReference type="ARBA" id="ARBA00004141"/>
    </source>
</evidence>
<feature type="transmembrane region" description="Helical" evidence="6">
    <location>
        <begin position="161"/>
        <end position="183"/>
    </location>
</feature>
<comment type="subcellular location">
    <subcellularLocation>
        <location evidence="1">Membrane</location>
        <topology evidence="1">Multi-pass membrane protein</topology>
    </subcellularLocation>
</comment>
<dbReference type="EMBL" id="DXHU01000022">
    <property type="protein sequence ID" value="HIV99263.1"/>
    <property type="molecule type" value="Genomic_DNA"/>
</dbReference>
<evidence type="ECO:0000256" key="4">
    <source>
        <dbReference type="ARBA" id="ARBA00022989"/>
    </source>
</evidence>
<dbReference type="InterPro" id="IPR012506">
    <property type="entry name" value="TMEM86B-like"/>
</dbReference>
<dbReference type="PANTHER" id="PTHR31885:SF6">
    <property type="entry name" value="GH04784P"/>
    <property type="match status" value="1"/>
</dbReference>
<protein>
    <submittedName>
        <fullName evidence="7">Lysoplasmalogenase</fullName>
    </submittedName>
</protein>
<reference evidence="7" key="2">
    <citation type="submission" date="2021-04" db="EMBL/GenBank/DDBJ databases">
        <authorList>
            <person name="Gilroy R."/>
        </authorList>
    </citation>
    <scope>NUCLEOTIDE SEQUENCE</scope>
    <source>
        <strain evidence="7">Gambia11-129</strain>
    </source>
</reference>
<evidence type="ECO:0000256" key="6">
    <source>
        <dbReference type="SAM" id="Phobius"/>
    </source>
</evidence>
<reference evidence="7" key="1">
    <citation type="journal article" date="2021" name="PeerJ">
        <title>Extensive microbial diversity within the chicken gut microbiome revealed by metagenomics and culture.</title>
        <authorList>
            <person name="Gilroy R."/>
            <person name="Ravi A."/>
            <person name="Getino M."/>
            <person name="Pursley I."/>
            <person name="Horton D.L."/>
            <person name="Alikhan N.F."/>
            <person name="Baker D."/>
            <person name="Gharbi K."/>
            <person name="Hall N."/>
            <person name="Watson M."/>
            <person name="Adriaenssens E.M."/>
            <person name="Foster-Nyarko E."/>
            <person name="Jarju S."/>
            <person name="Secka A."/>
            <person name="Antonio M."/>
            <person name="Oren A."/>
            <person name="Chaudhuri R.R."/>
            <person name="La Ragione R."/>
            <person name="Hildebrand F."/>
            <person name="Pallen M.J."/>
        </authorList>
    </citation>
    <scope>NUCLEOTIDE SEQUENCE</scope>
    <source>
        <strain evidence="7">Gambia11-129</strain>
    </source>
</reference>
<feature type="transmembrane region" description="Helical" evidence="6">
    <location>
        <begin position="37"/>
        <end position="67"/>
    </location>
</feature>
<feature type="transmembrane region" description="Helical" evidence="6">
    <location>
        <begin position="79"/>
        <end position="99"/>
    </location>
</feature>
<keyword evidence="3 6" id="KW-0812">Transmembrane</keyword>
<dbReference type="AlphaFoldDB" id="A0A9D1PV05"/>
<dbReference type="GO" id="GO:0016020">
    <property type="term" value="C:membrane"/>
    <property type="evidence" value="ECO:0007669"/>
    <property type="project" value="UniProtKB-SubCell"/>
</dbReference>
<keyword evidence="5 6" id="KW-0472">Membrane</keyword>
<comment type="caution">
    <text evidence="7">The sequence shown here is derived from an EMBL/GenBank/DDBJ whole genome shotgun (WGS) entry which is preliminary data.</text>
</comment>
<dbReference type="PANTHER" id="PTHR31885">
    <property type="entry name" value="GH04784P"/>
    <property type="match status" value="1"/>
</dbReference>